<dbReference type="AlphaFoldDB" id="A0A7I7MJQ4"/>
<keyword evidence="4" id="KW-1185">Reference proteome</keyword>
<evidence type="ECO:0000313" key="3">
    <source>
        <dbReference type="EMBL" id="BBX72564.1"/>
    </source>
</evidence>
<evidence type="ECO:0000256" key="1">
    <source>
        <dbReference type="SAM" id="MobiDB-lite"/>
    </source>
</evidence>
<proteinExistence type="predicted"/>
<dbReference type="EMBL" id="AP022575">
    <property type="protein sequence ID" value="BBX72564.1"/>
    <property type="molecule type" value="Genomic_DNA"/>
</dbReference>
<sequence>MRQAHAQRLFADAESEKESQMRTPAATDTGAHVVVFAMTVLVGFAAMVPARWHAAARRASSYAVYYIGYRLLSVQLTCGPLAVSGIPLVIRHP</sequence>
<evidence type="ECO:0000313" key="4">
    <source>
        <dbReference type="Proteomes" id="UP000467236"/>
    </source>
</evidence>
<dbReference type="KEGG" id="mshj:MSHI_04700"/>
<feature type="region of interest" description="Disordered" evidence="1">
    <location>
        <begin position="1"/>
        <end position="25"/>
    </location>
</feature>
<evidence type="ECO:0000256" key="2">
    <source>
        <dbReference type="SAM" id="Phobius"/>
    </source>
</evidence>
<keyword evidence="2" id="KW-0812">Transmembrane</keyword>
<keyword evidence="2" id="KW-0472">Membrane</keyword>
<protein>
    <submittedName>
        <fullName evidence="3">Uncharacterized protein</fullName>
    </submittedName>
</protein>
<organism evidence="3 4">
    <name type="scientific">Mycobacterium shinjukuense</name>
    <dbReference type="NCBI Taxonomy" id="398694"/>
    <lineage>
        <taxon>Bacteria</taxon>
        <taxon>Bacillati</taxon>
        <taxon>Actinomycetota</taxon>
        <taxon>Actinomycetes</taxon>
        <taxon>Mycobacteriales</taxon>
        <taxon>Mycobacteriaceae</taxon>
        <taxon>Mycobacterium</taxon>
    </lineage>
</organism>
<name>A0A7I7MJQ4_9MYCO</name>
<keyword evidence="2" id="KW-1133">Transmembrane helix</keyword>
<feature type="transmembrane region" description="Helical" evidence="2">
    <location>
        <begin position="30"/>
        <end position="50"/>
    </location>
</feature>
<feature type="transmembrane region" description="Helical" evidence="2">
    <location>
        <begin position="71"/>
        <end position="90"/>
    </location>
</feature>
<reference evidence="3 4" key="1">
    <citation type="journal article" date="2019" name="Emerg. Microbes Infect.">
        <title>Comprehensive subspecies identification of 175 nontuberculous mycobacteria species based on 7547 genomic profiles.</title>
        <authorList>
            <person name="Matsumoto Y."/>
            <person name="Kinjo T."/>
            <person name="Motooka D."/>
            <person name="Nabeya D."/>
            <person name="Jung N."/>
            <person name="Uechi K."/>
            <person name="Horii T."/>
            <person name="Iida T."/>
            <person name="Fujita J."/>
            <person name="Nakamura S."/>
        </authorList>
    </citation>
    <scope>NUCLEOTIDE SEQUENCE [LARGE SCALE GENOMIC DNA]</scope>
    <source>
        <strain evidence="3 4">JCM 14233</strain>
    </source>
</reference>
<dbReference type="Proteomes" id="UP000467236">
    <property type="component" value="Chromosome"/>
</dbReference>
<gene>
    <name evidence="3" type="ORF">MSHI_04700</name>
</gene>
<accession>A0A7I7MJQ4</accession>